<evidence type="ECO:0000259" key="11">
    <source>
        <dbReference type="Pfam" id="PF04983"/>
    </source>
</evidence>
<dbReference type="Gene3D" id="1.10.132.30">
    <property type="match status" value="1"/>
</dbReference>
<keyword evidence="7" id="KW-0862">Zinc</keyword>
<dbReference type="InterPro" id="IPR007083">
    <property type="entry name" value="RNA_pol_Rpb1_4"/>
</dbReference>
<keyword evidence="6" id="KW-0479">Metal-binding</keyword>
<evidence type="ECO:0000256" key="9">
    <source>
        <dbReference type="ARBA" id="ARBA00048552"/>
    </source>
</evidence>
<evidence type="ECO:0000256" key="4">
    <source>
        <dbReference type="ARBA" id="ARBA00022679"/>
    </source>
</evidence>
<feature type="domain" description="SKP1 component dimerisation" evidence="10">
    <location>
        <begin position="311"/>
        <end position="336"/>
    </location>
</feature>
<dbReference type="GO" id="GO:0006351">
    <property type="term" value="P:DNA-templated transcription"/>
    <property type="evidence" value="ECO:0007669"/>
    <property type="project" value="InterPro"/>
</dbReference>
<dbReference type="SUPFAM" id="SSF81382">
    <property type="entry name" value="Skp1 dimerisation domain-like"/>
    <property type="match status" value="1"/>
</dbReference>
<proteinExistence type="predicted"/>
<sequence>MIQKGEHLSGTLCKDTLGMSTHGPTHVIWKECGPDAACKFLGNAQLLVHYWFLHNAYSIGIGDTIVDPATTEKIKQTISEAKDELGGLISIIARSKQLEAEPGRTLVDSFENKVNQVLNRARDNDKVGSSAEKSLSEMNNLKAMVTTGSKENFIKMSQMIACVGHQNIEGKRTLYGLINHLPLPHFTEDDYGPECRGGLFGTPKKPLRLASDMHLKESVEAIDKLQGRLKGMLSYDGLKVSYRHLAILCDAMTWSGFIRPIGKEDKRWPPLVQLFVEYTIDNVIHTAAYAKTYYIRGVLLVMTSCKLNISRLLDLTCETLADMITSKTPDIRKTFNDQHQERLLHPKGRGGRSSRNQ</sequence>
<evidence type="ECO:0000256" key="8">
    <source>
        <dbReference type="ARBA" id="ARBA00023163"/>
    </source>
</evidence>
<dbReference type="InterPro" id="IPR042102">
    <property type="entry name" value="RNA_pol_Rpb1_3_sf"/>
</dbReference>
<dbReference type="InterPro" id="IPR011333">
    <property type="entry name" value="SKP1/BTB/POZ_sf"/>
</dbReference>
<dbReference type="GO" id="GO:0005665">
    <property type="term" value="C:RNA polymerase II, core complex"/>
    <property type="evidence" value="ECO:0007669"/>
    <property type="project" value="TreeGrafter"/>
</dbReference>
<dbReference type="Pfam" id="PF04983">
    <property type="entry name" value="RNA_pol_Rpb1_3"/>
    <property type="match status" value="1"/>
</dbReference>
<feature type="domain" description="RNA polymerase Rpb1" evidence="11">
    <location>
        <begin position="1"/>
        <end position="64"/>
    </location>
</feature>
<evidence type="ECO:0000259" key="10">
    <source>
        <dbReference type="Pfam" id="PF01466"/>
    </source>
</evidence>
<dbReference type="GO" id="GO:0003677">
    <property type="term" value="F:DNA binding"/>
    <property type="evidence" value="ECO:0007669"/>
    <property type="project" value="InterPro"/>
</dbReference>
<keyword evidence="5" id="KW-0548">Nucleotidyltransferase</keyword>
<evidence type="ECO:0000313" key="14">
    <source>
        <dbReference type="Proteomes" id="UP000290289"/>
    </source>
</evidence>
<name>A0A498KM70_MALDO</name>
<evidence type="ECO:0000256" key="6">
    <source>
        <dbReference type="ARBA" id="ARBA00022723"/>
    </source>
</evidence>
<reference evidence="13 14" key="1">
    <citation type="submission" date="2018-10" db="EMBL/GenBank/DDBJ databases">
        <title>A high-quality apple genome assembly.</title>
        <authorList>
            <person name="Hu J."/>
        </authorList>
    </citation>
    <scope>NUCLEOTIDE SEQUENCE [LARGE SCALE GENOMIC DNA]</scope>
    <source>
        <strain evidence="14">cv. HFTH1</strain>
        <tissue evidence="13">Young leaf</tissue>
    </source>
</reference>
<feature type="domain" description="RNA polymerase Rpb1" evidence="12">
    <location>
        <begin position="93"/>
        <end position="197"/>
    </location>
</feature>
<comment type="pathway">
    <text evidence="1">Protein modification; protein ubiquitination.</text>
</comment>
<evidence type="ECO:0000256" key="2">
    <source>
        <dbReference type="ARBA" id="ARBA00012418"/>
    </source>
</evidence>
<dbReference type="EMBL" id="RDQH01000328">
    <property type="protein sequence ID" value="RXI06413.1"/>
    <property type="molecule type" value="Genomic_DNA"/>
</dbReference>
<dbReference type="InterPro" id="IPR036296">
    <property type="entry name" value="SKP1-like_dim_sf"/>
</dbReference>
<dbReference type="PANTHER" id="PTHR19376">
    <property type="entry name" value="DNA-DIRECTED RNA POLYMERASE"/>
    <property type="match status" value="1"/>
</dbReference>
<comment type="caution">
    <text evidence="13">The sequence shown here is derived from an EMBL/GenBank/DDBJ whole genome shotgun (WGS) entry which is preliminary data.</text>
</comment>
<dbReference type="GO" id="GO:0003899">
    <property type="term" value="F:DNA-directed RNA polymerase activity"/>
    <property type="evidence" value="ECO:0007669"/>
    <property type="project" value="UniProtKB-EC"/>
</dbReference>
<keyword evidence="3" id="KW-0240">DNA-directed RNA polymerase</keyword>
<evidence type="ECO:0000256" key="3">
    <source>
        <dbReference type="ARBA" id="ARBA00022478"/>
    </source>
</evidence>
<dbReference type="Gene3D" id="1.10.274.100">
    <property type="entry name" value="RNA polymerase Rpb1, domain 3"/>
    <property type="match status" value="1"/>
</dbReference>
<accession>A0A498KM70</accession>
<dbReference type="InterPro" id="IPR016072">
    <property type="entry name" value="Skp1_comp_dimer"/>
</dbReference>
<dbReference type="STRING" id="3750.A0A498KM70"/>
<evidence type="ECO:0000256" key="1">
    <source>
        <dbReference type="ARBA" id="ARBA00004906"/>
    </source>
</evidence>
<dbReference type="Pfam" id="PF05000">
    <property type="entry name" value="RNA_pol_Rpb1_4"/>
    <property type="match status" value="1"/>
</dbReference>
<protein>
    <recommendedName>
        <fullName evidence="2">DNA-directed RNA polymerase</fullName>
        <ecNumber evidence="2">2.7.7.6</ecNumber>
    </recommendedName>
</protein>
<dbReference type="GO" id="GO:0046872">
    <property type="term" value="F:metal ion binding"/>
    <property type="evidence" value="ECO:0007669"/>
    <property type="project" value="UniProtKB-KW"/>
</dbReference>
<dbReference type="Proteomes" id="UP000290289">
    <property type="component" value="Chromosome 2"/>
</dbReference>
<dbReference type="EC" id="2.7.7.6" evidence="2"/>
<dbReference type="InterPro" id="IPR007066">
    <property type="entry name" value="RNA_pol_Rpb1_3"/>
</dbReference>
<evidence type="ECO:0000313" key="13">
    <source>
        <dbReference type="EMBL" id="RXI06413.1"/>
    </source>
</evidence>
<dbReference type="Gene3D" id="3.30.710.10">
    <property type="entry name" value="Potassium Channel Kv1.1, Chain A"/>
    <property type="match status" value="1"/>
</dbReference>
<keyword evidence="8" id="KW-0804">Transcription</keyword>
<evidence type="ECO:0000259" key="12">
    <source>
        <dbReference type="Pfam" id="PF05000"/>
    </source>
</evidence>
<dbReference type="InterPro" id="IPR045867">
    <property type="entry name" value="DNA-dir_RpoC_beta_prime"/>
</dbReference>
<keyword evidence="14" id="KW-1185">Reference proteome</keyword>
<evidence type="ECO:0000256" key="5">
    <source>
        <dbReference type="ARBA" id="ARBA00022695"/>
    </source>
</evidence>
<dbReference type="Pfam" id="PF01466">
    <property type="entry name" value="Skp1"/>
    <property type="match status" value="1"/>
</dbReference>
<keyword evidence="4" id="KW-0808">Transferase</keyword>
<dbReference type="PANTHER" id="PTHR19376:SF37">
    <property type="entry name" value="DNA-DIRECTED RNA POLYMERASE II SUBUNIT RPB1"/>
    <property type="match status" value="1"/>
</dbReference>
<evidence type="ECO:0000256" key="7">
    <source>
        <dbReference type="ARBA" id="ARBA00022833"/>
    </source>
</evidence>
<organism evidence="13 14">
    <name type="scientific">Malus domestica</name>
    <name type="common">Apple</name>
    <name type="synonym">Pyrus malus</name>
    <dbReference type="NCBI Taxonomy" id="3750"/>
    <lineage>
        <taxon>Eukaryota</taxon>
        <taxon>Viridiplantae</taxon>
        <taxon>Streptophyta</taxon>
        <taxon>Embryophyta</taxon>
        <taxon>Tracheophyta</taxon>
        <taxon>Spermatophyta</taxon>
        <taxon>Magnoliopsida</taxon>
        <taxon>eudicotyledons</taxon>
        <taxon>Gunneridae</taxon>
        <taxon>Pentapetalae</taxon>
        <taxon>rosids</taxon>
        <taxon>fabids</taxon>
        <taxon>Rosales</taxon>
        <taxon>Rosaceae</taxon>
        <taxon>Amygdaloideae</taxon>
        <taxon>Maleae</taxon>
        <taxon>Malus</taxon>
    </lineage>
</organism>
<comment type="catalytic activity">
    <reaction evidence="9">
        <text>RNA(n) + a ribonucleoside 5'-triphosphate = RNA(n+1) + diphosphate</text>
        <dbReference type="Rhea" id="RHEA:21248"/>
        <dbReference type="Rhea" id="RHEA-COMP:14527"/>
        <dbReference type="Rhea" id="RHEA-COMP:17342"/>
        <dbReference type="ChEBI" id="CHEBI:33019"/>
        <dbReference type="ChEBI" id="CHEBI:61557"/>
        <dbReference type="ChEBI" id="CHEBI:140395"/>
        <dbReference type="EC" id="2.7.7.6"/>
    </reaction>
</comment>
<dbReference type="AlphaFoldDB" id="A0A498KM70"/>
<dbReference type="InterPro" id="IPR038120">
    <property type="entry name" value="Rpb1_funnel_sf"/>
</dbReference>
<dbReference type="SUPFAM" id="SSF64484">
    <property type="entry name" value="beta and beta-prime subunits of DNA dependent RNA-polymerase"/>
    <property type="match status" value="2"/>
</dbReference>
<dbReference type="GO" id="GO:0006511">
    <property type="term" value="P:ubiquitin-dependent protein catabolic process"/>
    <property type="evidence" value="ECO:0007669"/>
    <property type="project" value="InterPro"/>
</dbReference>
<gene>
    <name evidence="13" type="ORF">DVH24_018455</name>
</gene>